<sequence>MEGRRDYEERERGEKRGGIHEWKGILIALIAGLTAIACVVILTGSLVDYKKSSGGAGLTATGSASCDFESDLIVWRGSFSAYGVTTADAYAVIKNDTELVRQYLLENGVSEEELVFSSVDISKRYRTEYDQFGNYIRDYADGYDLYQRLTVTSADIDKVEQISRDISQLIESGVQFVSNAPEYYCTTLDEVKLDLIQKATENAKQRIDIMAAGTGCRPGKLLSANLGVFQITARNSGAGEYTYDGAFDTSSREKTAMITVRLNYAAEE</sequence>
<dbReference type="AlphaFoldDB" id="A0A9D1YRP9"/>
<dbReference type="PANTHER" id="PTHR34387:SF2">
    <property type="entry name" value="SLR1258 PROTEIN"/>
    <property type="match status" value="1"/>
</dbReference>
<keyword evidence="1" id="KW-0472">Membrane</keyword>
<name>A0A9D1YRP9_9FIRM</name>
<reference evidence="2" key="2">
    <citation type="submission" date="2021-04" db="EMBL/GenBank/DDBJ databases">
        <authorList>
            <person name="Gilroy R."/>
        </authorList>
    </citation>
    <scope>NUCLEOTIDE SEQUENCE</scope>
    <source>
        <strain evidence="2">ChiSxjej3B15-24422</strain>
    </source>
</reference>
<feature type="transmembrane region" description="Helical" evidence="1">
    <location>
        <begin position="25"/>
        <end position="47"/>
    </location>
</feature>
<accession>A0A9D1YRP9</accession>
<gene>
    <name evidence="2" type="ORF">H9831_11715</name>
</gene>
<keyword evidence="1" id="KW-1133">Transmembrane helix</keyword>
<dbReference type="GO" id="GO:0006974">
    <property type="term" value="P:DNA damage response"/>
    <property type="evidence" value="ECO:0007669"/>
    <property type="project" value="TreeGrafter"/>
</dbReference>
<dbReference type="Proteomes" id="UP000824007">
    <property type="component" value="Unassembled WGS sequence"/>
</dbReference>
<dbReference type="Gene3D" id="3.30.110.170">
    <property type="entry name" value="Protein of unknown function (DUF541), domain 1"/>
    <property type="match status" value="1"/>
</dbReference>
<organism evidence="2 3">
    <name type="scientific">Candidatus Eisenbergiella pullistercoris</name>
    <dbReference type="NCBI Taxonomy" id="2838555"/>
    <lineage>
        <taxon>Bacteria</taxon>
        <taxon>Bacillati</taxon>
        <taxon>Bacillota</taxon>
        <taxon>Clostridia</taxon>
        <taxon>Lachnospirales</taxon>
        <taxon>Lachnospiraceae</taxon>
        <taxon>Eisenbergiella</taxon>
    </lineage>
</organism>
<protein>
    <submittedName>
        <fullName evidence="2">SIMPL domain-containing protein</fullName>
    </submittedName>
</protein>
<dbReference type="Pfam" id="PF04402">
    <property type="entry name" value="SIMPL"/>
    <property type="match status" value="1"/>
</dbReference>
<dbReference type="EMBL" id="DXDD01000143">
    <property type="protein sequence ID" value="HIY61324.1"/>
    <property type="molecule type" value="Genomic_DNA"/>
</dbReference>
<proteinExistence type="predicted"/>
<keyword evidence="1" id="KW-0812">Transmembrane</keyword>
<reference evidence="2" key="1">
    <citation type="journal article" date="2021" name="PeerJ">
        <title>Extensive microbial diversity within the chicken gut microbiome revealed by metagenomics and culture.</title>
        <authorList>
            <person name="Gilroy R."/>
            <person name="Ravi A."/>
            <person name="Getino M."/>
            <person name="Pursley I."/>
            <person name="Horton D.L."/>
            <person name="Alikhan N.F."/>
            <person name="Baker D."/>
            <person name="Gharbi K."/>
            <person name="Hall N."/>
            <person name="Watson M."/>
            <person name="Adriaenssens E.M."/>
            <person name="Foster-Nyarko E."/>
            <person name="Jarju S."/>
            <person name="Secka A."/>
            <person name="Antonio M."/>
            <person name="Oren A."/>
            <person name="Chaudhuri R.R."/>
            <person name="La Ragione R."/>
            <person name="Hildebrand F."/>
            <person name="Pallen M.J."/>
        </authorList>
    </citation>
    <scope>NUCLEOTIDE SEQUENCE</scope>
    <source>
        <strain evidence="2">ChiSxjej3B15-24422</strain>
    </source>
</reference>
<dbReference type="Gene3D" id="3.30.70.2970">
    <property type="entry name" value="Protein of unknown function (DUF541), domain 2"/>
    <property type="match status" value="1"/>
</dbReference>
<dbReference type="InterPro" id="IPR052022">
    <property type="entry name" value="26kDa_periplasmic_antigen"/>
</dbReference>
<evidence type="ECO:0000313" key="3">
    <source>
        <dbReference type="Proteomes" id="UP000824007"/>
    </source>
</evidence>
<comment type="caution">
    <text evidence="2">The sequence shown here is derived from an EMBL/GenBank/DDBJ whole genome shotgun (WGS) entry which is preliminary data.</text>
</comment>
<dbReference type="InterPro" id="IPR007497">
    <property type="entry name" value="SIMPL/DUF541"/>
</dbReference>
<evidence type="ECO:0000313" key="2">
    <source>
        <dbReference type="EMBL" id="HIY61324.1"/>
    </source>
</evidence>
<evidence type="ECO:0000256" key="1">
    <source>
        <dbReference type="SAM" id="Phobius"/>
    </source>
</evidence>
<dbReference type="PANTHER" id="PTHR34387">
    <property type="entry name" value="SLR1258 PROTEIN"/>
    <property type="match status" value="1"/>
</dbReference>